<evidence type="ECO:0000256" key="12">
    <source>
        <dbReference type="SAM" id="SignalP"/>
    </source>
</evidence>
<evidence type="ECO:0000256" key="8">
    <source>
        <dbReference type="ARBA" id="ARBA00023157"/>
    </source>
</evidence>
<dbReference type="Pfam" id="PF02727">
    <property type="entry name" value="Cu_amine_oxidN2"/>
    <property type="match status" value="1"/>
</dbReference>
<dbReference type="Proteomes" id="UP000030748">
    <property type="component" value="Unassembled WGS sequence"/>
</dbReference>
<evidence type="ECO:0000259" key="13">
    <source>
        <dbReference type="Pfam" id="PF01179"/>
    </source>
</evidence>
<dbReference type="Pfam" id="PF01179">
    <property type="entry name" value="Cu_amine_oxid"/>
    <property type="match status" value="1"/>
</dbReference>
<comment type="subunit">
    <text evidence="3">Homodimer.</text>
</comment>
<dbReference type="FunFam" id="3.10.450.40:FF:000012">
    <property type="entry name" value="Amine oxidase"/>
    <property type="match status" value="1"/>
</dbReference>
<keyword evidence="17" id="KW-1185">Reference proteome</keyword>
<dbReference type="eggNOG" id="KOG1186">
    <property type="taxonomic scope" value="Eukaryota"/>
</dbReference>
<dbReference type="InterPro" id="IPR015802">
    <property type="entry name" value="Cu_amine_oxidase_N3"/>
</dbReference>
<dbReference type="AlphaFoldDB" id="A0A022RNF1"/>
<evidence type="ECO:0000256" key="4">
    <source>
        <dbReference type="ARBA" id="ARBA00022723"/>
    </source>
</evidence>
<sequence length="419" mass="47755">MIIHVLILATLLCLFLNIPIYQSHPLDPLTRKEINSIRHTINNFYSHNTPSSNNPTFHFLDIEEPEKNHVLKWLSSDRNRKNRLFPTRRANVVIRVNGETRELVVDLITDSIVSDRLHKGNGYPPFTFDELLVASRVSTSYPKFRDSIARRGLNLSEITCMPLTTGWFGEAAIKRVVRVTCFYRGGTSNMWARPIEGISLLVDVEKIQVIEYSDRFKTHLPKLEGADFQTRRGSSVFCNEKNSSITIDMHEVRWANWEFHVAFDARAGVIISTASIFDPTTKRFRRVLYRGHVSETFVPYMDPTQEWYYRTFLDVGEFGFGRSANSLVPFIDCPENAVYMDGYMAGGDGHVQKVPNAICIFESFAGNVAWRHTEVGVPGKLIISGEAEVNLVVRMVATVGNYDYILDWEFKKSGSIKVG</sequence>
<dbReference type="Gene3D" id="3.10.450.40">
    <property type="match status" value="2"/>
</dbReference>
<dbReference type="EMBL" id="KI630320">
    <property type="protein sequence ID" value="EYU41496.1"/>
    <property type="molecule type" value="Genomic_DNA"/>
</dbReference>
<gene>
    <name evidence="16" type="ORF">MIMGU_mgv1a025706mg</name>
</gene>
<dbReference type="InterPro" id="IPR049948">
    <property type="entry name" value="Cu_Am_ox_TPQ-bd"/>
</dbReference>
<evidence type="ECO:0000256" key="3">
    <source>
        <dbReference type="ARBA" id="ARBA00011738"/>
    </source>
</evidence>
<keyword evidence="8" id="KW-1015">Disulfide bond</keyword>
<comment type="cofactor">
    <cofactor evidence="1">
        <name>Cu cation</name>
        <dbReference type="ChEBI" id="CHEBI:23378"/>
    </cofactor>
</comment>
<feature type="chain" id="PRO_5001505253" description="Amine oxidase" evidence="12">
    <location>
        <begin position="24"/>
        <end position="419"/>
    </location>
</feature>
<evidence type="ECO:0000256" key="7">
    <source>
        <dbReference type="ARBA" id="ARBA00023008"/>
    </source>
</evidence>
<evidence type="ECO:0000256" key="10">
    <source>
        <dbReference type="PIRSR" id="PIRSR600269-51"/>
    </source>
</evidence>
<keyword evidence="4 11" id="KW-0479">Metal-binding</keyword>
<feature type="domain" description="Copper amine oxidase N3-terminal" evidence="15">
    <location>
        <begin position="124"/>
        <end position="216"/>
    </location>
</feature>
<evidence type="ECO:0000256" key="5">
    <source>
        <dbReference type="ARBA" id="ARBA00022772"/>
    </source>
</evidence>
<feature type="active site" description="Schiff-base intermediate with substrate; via topaquinone" evidence="9">
    <location>
        <position position="402"/>
    </location>
</feature>
<accession>A0A022RNF1</accession>
<evidence type="ECO:0000256" key="2">
    <source>
        <dbReference type="ARBA" id="ARBA00007983"/>
    </source>
</evidence>
<evidence type="ECO:0000259" key="14">
    <source>
        <dbReference type="Pfam" id="PF02727"/>
    </source>
</evidence>
<dbReference type="GO" id="GO:0009308">
    <property type="term" value="P:amine metabolic process"/>
    <property type="evidence" value="ECO:0007669"/>
    <property type="project" value="UniProtKB-UniRule"/>
</dbReference>
<feature type="modified residue" description="2',4',5'-topaquinone" evidence="10">
    <location>
        <position position="402"/>
    </location>
</feature>
<feature type="domain" description="Copper amine oxidase N2-terminal" evidence="14">
    <location>
        <begin position="24"/>
        <end position="115"/>
    </location>
</feature>
<dbReference type="InterPro" id="IPR036460">
    <property type="entry name" value="Cu_amine_oxidase_C_sf"/>
</dbReference>
<comment type="similarity">
    <text evidence="2 11">Belongs to the copper/topaquinone oxidase family.</text>
</comment>
<dbReference type="SUPFAM" id="SSF54416">
    <property type="entry name" value="Amine oxidase N-terminal region"/>
    <property type="match status" value="2"/>
</dbReference>
<dbReference type="GO" id="GO:0008131">
    <property type="term" value="F:primary methylamine oxidase activity"/>
    <property type="evidence" value="ECO:0007669"/>
    <property type="project" value="InterPro"/>
</dbReference>
<feature type="active site" description="Proton acceptor" evidence="9">
    <location>
        <position position="314"/>
    </location>
</feature>
<comment type="PTM">
    <text evidence="10 11">Topaquinone (TPQ) is generated by copper-dependent autoxidation of a specific tyrosyl residue.</text>
</comment>
<feature type="signal peptide" evidence="12">
    <location>
        <begin position="1"/>
        <end position="23"/>
    </location>
</feature>
<proteinExistence type="inferred from homology"/>
<keyword evidence="6 11" id="KW-0560">Oxidoreductase</keyword>
<dbReference type="GO" id="GO:0005507">
    <property type="term" value="F:copper ion binding"/>
    <property type="evidence" value="ECO:0007669"/>
    <property type="project" value="InterPro"/>
</dbReference>
<name>A0A022RNF1_ERYGU</name>
<dbReference type="PROSITE" id="PS01164">
    <property type="entry name" value="COPPER_AMINE_OXID_1"/>
    <property type="match status" value="1"/>
</dbReference>
<dbReference type="InterPro" id="IPR000269">
    <property type="entry name" value="Cu_amine_oxidase"/>
</dbReference>
<feature type="non-terminal residue" evidence="16">
    <location>
        <position position="419"/>
    </location>
</feature>
<evidence type="ECO:0000256" key="11">
    <source>
        <dbReference type="RuleBase" id="RU000672"/>
    </source>
</evidence>
<dbReference type="SUPFAM" id="SSF49998">
    <property type="entry name" value="Amine oxidase catalytic domain"/>
    <property type="match status" value="1"/>
</dbReference>
<evidence type="ECO:0000313" key="17">
    <source>
        <dbReference type="Proteomes" id="UP000030748"/>
    </source>
</evidence>
<dbReference type="STRING" id="4155.A0A022RNF1"/>
<dbReference type="InterPro" id="IPR016182">
    <property type="entry name" value="Cu_amine_oxidase_N-reg"/>
</dbReference>
<dbReference type="EC" id="1.4.3.-" evidence="11"/>
<keyword evidence="7 11" id="KW-0186">Copper</keyword>
<dbReference type="PANTHER" id="PTHR10638">
    <property type="entry name" value="COPPER AMINE OXIDASE"/>
    <property type="match status" value="1"/>
</dbReference>
<evidence type="ECO:0000256" key="6">
    <source>
        <dbReference type="ARBA" id="ARBA00023002"/>
    </source>
</evidence>
<dbReference type="InterPro" id="IPR015800">
    <property type="entry name" value="Cu_amine_oxidase_N2"/>
</dbReference>
<dbReference type="GO" id="GO:0048038">
    <property type="term" value="F:quinone binding"/>
    <property type="evidence" value="ECO:0007669"/>
    <property type="project" value="InterPro"/>
</dbReference>
<feature type="domain" description="Copper amine oxidase catalytic" evidence="13">
    <location>
        <begin position="242"/>
        <end position="418"/>
    </location>
</feature>
<keyword evidence="5 9" id="KW-0801">TPQ</keyword>
<dbReference type="InterPro" id="IPR015798">
    <property type="entry name" value="Cu_amine_oxidase_C"/>
</dbReference>
<protein>
    <recommendedName>
        <fullName evidence="11">Amine oxidase</fullName>
        <ecNumber evidence="11">1.4.3.-</ecNumber>
    </recommendedName>
</protein>
<dbReference type="Gene3D" id="2.70.98.20">
    <property type="entry name" value="Copper amine oxidase, catalytic domain"/>
    <property type="match status" value="1"/>
</dbReference>
<evidence type="ECO:0000256" key="1">
    <source>
        <dbReference type="ARBA" id="ARBA00001935"/>
    </source>
</evidence>
<dbReference type="FunFam" id="3.10.450.40:FF:000005">
    <property type="entry name" value="Amine oxidase"/>
    <property type="match status" value="1"/>
</dbReference>
<keyword evidence="12" id="KW-0732">Signal</keyword>
<dbReference type="PANTHER" id="PTHR10638:SF40">
    <property type="entry name" value="PRIMARY AMINE OXIDASE 1"/>
    <property type="match status" value="1"/>
</dbReference>
<evidence type="ECO:0000256" key="9">
    <source>
        <dbReference type="PIRSR" id="PIRSR600269-50"/>
    </source>
</evidence>
<comment type="cofactor">
    <cofactor evidence="11">
        <name>Cu cation</name>
        <dbReference type="ChEBI" id="CHEBI:23378"/>
    </cofactor>
    <text evidence="11">Contains 1 topaquinone per subunit.</text>
</comment>
<evidence type="ECO:0000313" key="16">
    <source>
        <dbReference type="EMBL" id="EYU41496.1"/>
    </source>
</evidence>
<organism evidence="16 17">
    <name type="scientific">Erythranthe guttata</name>
    <name type="common">Yellow monkey flower</name>
    <name type="synonym">Mimulus guttatus</name>
    <dbReference type="NCBI Taxonomy" id="4155"/>
    <lineage>
        <taxon>Eukaryota</taxon>
        <taxon>Viridiplantae</taxon>
        <taxon>Streptophyta</taxon>
        <taxon>Embryophyta</taxon>
        <taxon>Tracheophyta</taxon>
        <taxon>Spermatophyta</taxon>
        <taxon>Magnoliopsida</taxon>
        <taxon>eudicotyledons</taxon>
        <taxon>Gunneridae</taxon>
        <taxon>Pentapetalae</taxon>
        <taxon>asterids</taxon>
        <taxon>lamiids</taxon>
        <taxon>Lamiales</taxon>
        <taxon>Phrymaceae</taxon>
        <taxon>Erythranthe</taxon>
    </lineage>
</organism>
<dbReference type="Pfam" id="PF02728">
    <property type="entry name" value="Cu_amine_oxidN3"/>
    <property type="match status" value="1"/>
</dbReference>
<reference evidence="16 17" key="1">
    <citation type="journal article" date="2013" name="Proc. Natl. Acad. Sci. U.S.A.">
        <title>Fine-scale variation in meiotic recombination in Mimulus inferred from population shotgun sequencing.</title>
        <authorList>
            <person name="Hellsten U."/>
            <person name="Wright K.M."/>
            <person name="Jenkins J."/>
            <person name="Shu S."/>
            <person name="Yuan Y."/>
            <person name="Wessler S.R."/>
            <person name="Schmutz J."/>
            <person name="Willis J.H."/>
            <person name="Rokhsar D.S."/>
        </authorList>
    </citation>
    <scope>NUCLEOTIDE SEQUENCE [LARGE SCALE GENOMIC DNA]</scope>
    <source>
        <strain evidence="17">cv. DUN x IM62</strain>
    </source>
</reference>
<evidence type="ECO:0000259" key="15">
    <source>
        <dbReference type="Pfam" id="PF02728"/>
    </source>
</evidence>